<dbReference type="InterPro" id="IPR001362">
    <property type="entry name" value="Glyco_hydro_32"/>
</dbReference>
<dbReference type="InterPro" id="IPR023296">
    <property type="entry name" value="Glyco_hydro_beta-prop_sf"/>
</dbReference>
<dbReference type="InterPro" id="IPR018053">
    <property type="entry name" value="Glyco_hydro_32_AS"/>
</dbReference>
<dbReference type="OrthoDB" id="9759709at2"/>
<dbReference type="Pfam" id="PF00251">
    <property type="entry name" value="Glyco_hydro_32N"/>
    <property type="match status" value="1"/>
</dbReference>
<dbReference type="InterPro" id="IPR051214">
    <property type="entry name" value="GH32_Enzymes"/>
</dbReference>
<evidence type="ECO:0000313" key="11">
    <source>
        <dbReference type="Proteomes" id="UP000051673"/>
    </source>
</evidence>
<dbReference type="NCBIfam" id="TIGR01322">
    <property type="entry name" value="scrB_fam"/>
    <property type="match status" value="1"/>
</dbReference>
<evidence type="ECO:0000256" key="2">
    <source>
        <dbReference type="ARBA" id="ARBA00009902"/>
    </source>
</evidence>
<comment type="caution">
    <text evidence="10">The sequence shown here is derived from an EMBL/GenBank/DDBJ whole genome shotgun (WGS) entry which is preliminary data.</text>
</comment>
<dbReference type="GO" id="GO:0005985">
    <property type="term" value="P:sucrose metabolic process"/>
    <property type="evidence" value="ECO:0007669"/>
    <property type="project" value="UniProtKB-UniPathway"/>
</dbReference>
<dbReference type="PANTHER" id="PTHR43101:SF1">
    <property type="entry name" value="BETA-FRUCTOSIDASE"/>
    <property type="match status" value="1"/>
</dbReference>
<comment type="subcellular location">
    <subcellularLocation>
        <location evidence="8">Cytoplasm</location>
    </subcellularLocation>
</comment>
<comment type="function">
    <text evidence="8">Enables the bacterium to metabolize sucrose as a sole carbon source.</text>
</comment>
<dbReference type="EC" id="3.2.1.26" evidence="3 8"/>
<gene>
    <name evidence="10" type="ORF">IV67_GL001227</name>
</gene>
<protein>
    <recommendedName>
        <fullName evidence="4 8">Sucrose-6-phosphate hydrolase</fullName>
        <ecNumber evidence="3 8">3.2.1.26</ecNumber>
    </recommendedName>
    <alternativeName>
        <fullName evidence="7 8">Invertase</fullName>
    </alternativeName>
</protein>
<evidence type="ECO:0000256" key="7">
    <source>
        <dbReference type="ARBA" id="ARBA00033367"/>
    </source>
</evidence>
<organism evidence="10 11">
    <name type="scientific">Weissella minor</name>
    <dbReference type="NCBI Taxonomy" id="1620"/>
    <lineage>
        <taxon>Bacteria</taxon>
        <taxon>Bacillati</taxon>
        <taxon>Bacillota</taxon>
        <taxon>Bacilli</taxon>
        <taxon>Lactobacillales</taxon>
        <taxon>Lactobacillaceae</taxon>
        <taxon>Weissella</taxon>
    </lineage>
</organism>
<dbReference type="Gene3D" id="2.115.10.20">
    <property type="entry name" value="Glycosyl hydrolase domain, family 43"/>
    <property type="match status" value="1"/>
</dbReference>
<proteinExistence type="inferred from homology"/>
<dbReference type="UniPathway" id="UPA00238"/>
<dbReference type="SUPFAM" id="SSF75005">
    <property type="entry name" value="Arabinanase/levansucrase/invertase"/>
    <property type="match status" value="1"/>
</dbReference>
<evidence type="ECO:0000256" key="3">
    <source>
        <dbReference type="ARBA" id="ARBA00012758"/>
    </source>
</evidence>
<evidence type="ECO:0000313" key="10">
    <source>
        <dbReference type="EMBL" id="KRN76176.1"/>
    </source>
</evidence>
<dbReference type="AlphaFoldDB" id="A0A0R2JFN6"/>
<keyword evidence="5 8" id="KW-0378">Hydrolase</keyword>
<dbReference type="GO" id="GO:0004564">
    <property type="term" value="F:beta-fructofuranosidase activity"/>
    <property type="evidence" value="ECO:0007669"/>
    <property type="project" value="UniProtKB-EC"/>
</dbReference>
<comment type="catalytic activity">
    <reaction evidence="8">
        <text>Hydrolysis of terminal non-reducing beta-D-fructofuranoside residues in beta-D-fructofuranosides.</text>
        <dbReference type="EC" id="3.2.1.26"/>
    </reaction>
</comment>
<evidence type="ECO:0000256" key="1">
    <source>
        <dbReference type="ARBA" id="ARBA00004914"/>
    </source>
</evidence>
<comment type="pathway">
    <text evidence="1 8">Glycan biosynthesis; sucrose metabolism.</text>
</comment>
<keyword evidence="8" id="KW-0963">Cytoplasm</keyword>
<keyword evidence="6 8" id="KW-0326">Glycosidase</keyword>
<dbReference type="InterPro" id="IPR006232">
    <property type="entry name" value="Suc6P_hydrolase"/>
</dbReference>
<dbReference type="RefSeq" id="WP_057789083.1">
    <property type="nucleotide sequence ID" value="NZ_JQCD01000031.1"/>
</dbReference>
<dbReference type="GO" id="GO:0005737">
    <property type="term" value="C:cytoplasm"/>
    <property type="evidence" value="ECO:0007669"/>
    <property type="project" value="UniProtKB-SubCell"/>
</dbReference>
<dbReference type="STRING" id="1620.IV67_GL001227"/>
<dbReference type="PANTHER" id="PTHR43101">
    <property type="entry name" value="BETA-FRUCTOSIDASE"/>
    <property type="match status" value="1"/>
</dbReference>
<accession>A0A0R2JFN6</accession>
<keyword evidence="11" id="KW-1185">Reference proteome</keyword>
<dbReference type="EMBL" id="JQCD01000031">
    <property type="protein sequence ID" value="KRN76176.1"/>
    <property type="molecule type" value="Genomic_DNA"/>
</dbReference>
<evidence type="ECO:0000256" key="8">
    <source>
        <dbReference type="RuleBase" id="RU365015"/>
    </source>
</evidence>
<dbReference type="InterPro" id="IPR013148">
    <property type="entry name" value="Glyco_hydro_32_N"/>
</dbReference>
<evidence type="ECO:0000256" key="4">
    <source>
        <dbReference type="ARBA" id="ARBA00019623"/>
    </source>
</evidence>
<dbReference type="SMART" id="SM00640">
    <property type="entry name" value="Glyco_32"/>
    <property type="match status" value="1"/>
</dbReference>
<sequence>MPLVTNDAEQQRYENYHLYPTEGLLNDPNGLVYFKGKYHVFYQLNPKACDHKYKEWGHFVSDDLKTWERLETALEPSLADDAAGIYSGAAYVKDDKLYVFYTGNVRDAEGHSVASAQMWAVSEDGVHFEKLGTMFPHPEGYTKDVRDPMVWQGENGHYFMVLGARPDNNIGDIIVYESTDFENWELRGSMIEGELADVRGYMLECPGFIEVDGKQILMFSPQGLEPDHANHRYENIHNTGYVIGHFDEETAHFTPESEFKEVDDGFEFYAPQTMIAPDGRRIMWGWAGMMTPEREASTPTIADAGWVHVLTVPRELHVVDNVMTQKPIDEILDVTELEAHNLQSTTAVGQYHFNITDDWSLVFGDDLRLERRGDELSMIRNQWESGEYEIRQVNGDVDDMLLIVDVDIVEVYTDQGRKVMTARYF</sequence>
<evidence type="ECO:0000256" key="5">
    <source>
        <dbReference type="ARBA" id="ARBA00022801"/>
    </source>
</evidence>
<dbReference type="CDD" id="cd18623">
    <property type="entry name" value="GH32_ScrB-like"/>
    <property type="match status" value="1"/>
</dbReference>
<dbReference type="PROSITE" id="PS00609">
    <property type="entry name" value="GLYCOSYL_HYDROL_F32"/>
    <property type="match status" value="1"/>
</dbReference>
<feature type="domain" description="Glycosyl hydrolase family 32 N-terminal" evidence="9">
    <location>
        <begin position="17"/>
        <end position="327"/>
    </location>
</feature>
<comment type="similarity">
    <text evidence="2 8">Belongs to the glycosyl hydrolase 32 family.</text>
</comment>
<name>A0A0R2JFN6_9LACO</name>
<evidence type="ECO:0000259" key="9">
    <source>
        <dbReference type="Pfam" id="PF00251"/>
    </source>
</evidence>
<dbReference type="PATRIC" id="fig|1620.3.peg.1241"/>
<reference evidence="10 11" key="1">
    <citation type="journal article" date="2015" name="Genome Announc.">
        <title>Expanding the biotechnology potential of lactobacilli through comparative genomics of 213 strains and associated genera.</title>
        <authorList>
            <person name="Sun Z."/>
            <person name="Harris H.M."/>
            <person name="McCann A."/>
            <person name="Guo C."/>
            <person name="Argimon S."/>
            <person name="Zhang W."/>
            <person name="Yang X."/>
            <person name="Jeffery I.B."/>
            <person name="Cooney J.C."/>
            <person name="Kagawa T.F."/>
            <person name="Liu W."/>
            <person name="Song Y."/>
            <person name="Salvetti E."/>
            <person name="Wrobel A."/>
            <person name="Rasinkangas P."/>
            <person name="Parkhill J."/>
            <person name="Rea M.C."/>
            <person name="O'Sullivan O."/>
            <person name="Ritari J."/>
            <person name="Douillard F.P."/>
            <person name="Paul Ross R."/>
            <person name="Yang R."/>
            <person name="Briner A.E."/>
            <person name="Felis G.E."/>
            <person name="de Vos W.M."/>
            <person name="Barrangou R."/>
            <person name="Klaenhammer T.R."/>
            <person name="Caufield P.W."/>
            <person name="Cui Y."/>
            <person name="Zhang H."/>
            <person name="O'Toole P.W."/>
        </authorList>
    </citation>
    <scope>NUCLEOTIDE SEQUENCE [LARGE SCALE GENOMIC DNA]</scope>
    <source>
        <strain evidence="10 11">DSM 20014</strain>
    </source>
</reference>
<evidence type="ECO:0000256" key="6">
    <source>
        <dbReference type="ARBA" id="ARBA00023295"/>
    </source>
</evidence>
<dbReference type="Proteomes" id="UP000051673">
    <property type="component" value="Unassembled WGS sequence"/>
</dbReference>
<keyword evidence="8" id="KW-0119">Carbohydrate metabolism</keyword>